<gene>
    <name evidence="1" type="ORF">HDA30_002001</name>
</gene>
<protein>
    <submittedName>
        <fullName evidence="1">Uncharacterized protein</fullName>
    </submittedName>
</protein>
<name>A0A7W7GQM6_9MICC</name>
<keyword evidence="2" id="KW-1185">Reference proteome</keyword>
<comment type="caution">
    <text evidence="1">The sequence shown here is derived from an EMBL/GenBank/DDBJ whole genome shotgun (WGS) entry which is preliminary data.</text>
</comment>
<sequence length="35" mass="4307">MNDDERGYDERGTQSFNVTRRLYQGEQEEVLEWVR</sequence>
<dbReference type="AlphaFoldDB" id="A0A7W7GQM6"/>
<dbReference type="EMBL" id="JACHNA010000001">
    <property type="protein sequence ID" value="MBB4736493.1"/>
    <property type="molecule type" value="Genomic_DNA"/>
</dbReference>
<dbReference type="Proteomes" id="UP000540191">
    <property type="component" value="Unassembled WGS sequence"/>
</dbReference>
<reference evidence="1 2" key="1">
    <citation type="submission" date="2020-08" db="EMBL/GenBank/DDBJ databases">
        <title>Sequencing the genomes of 1000 actinobacteria strains.</title>
        <authorList>
            <person name="Klenk H.-P."/>
        </authorList>
    </citation>
    <scope>NUCLEOTIDE SEQUENCE [LARGE SCALE GENOMIC DNA]</scope>
    <source>
        <strain evidence="1 2">DSM 23974</strain>
    </source>
</reference>
<proteinExistence type="predicted"/>
<evidence type="ECO:0000313" key="1">
    <source>
        <dbReference type="EMBL" id="MBB4736493.1"/>
    </source>
</evidence>
<organism evidence="1 2">
    <name type="scientific">Micrococcus cohnii</name>
    <dbReference type="NCBI Taxonomy" id="993416"/>
    <lineage>
        <taxon>Bacteria</taxon>
        <taxon>Bacillati</taxon>
        <taxon>Actinomycetota</taxon>
        <taxon>Actinomycetes</taxon>
        <taxon>Micrococcales</taxon>
        <taxon>Micrococcaceae</taxon>
        <taxon>Micrococcus</taxon>
    </lineage>
</organism>
<evidence type="ECO:0000313" key="2">
    <source>
        <dbReference type="Proteomes" id="UP000540191"/>
    </source>
</evidence>
<accession>A0A7W7GQM6</accession>